<evidence type="ECO:0000256" key="2">
    <source>
        <dbReference type="ARBA" id="ARBA00022840"/>
    </source>
</evidence>
<gene>
    <name evidence="5" type="ORF">A4U43_UnF2880</name>
</gene>
<dbReference type="PANTHER" id="PTHR47989:SF8">
    <property type="entry name" value="INACTIVE PROTEIN KINASE SELMODRAFT_444075-LIKE"/>
    <property type="match status" value="1"/>
</dbReference>
<evidence type="ECO:0000259" key="4">
    <source>
        <dbReference type="PROSITE" id="PS50011"/>
    </source>
</evidence>
<dbReference type="InterPro" id="IPR000719">
    <property type="entry name" value="Prot_kinase_dom"/>
</dbReference>
<dbReference type="FunFam" id="3.30.200.20:FF:000162">
    <property type="entry name" value="Adenine nucleotide alpha hydrolase-like domain kinase"/>
    <property type="match status" value="1"/>
</dbReference>
<evidence type="ECO:0000256" key="3">
    <source>
        <dbReference type="SAM" id="MobiDB-lite"/>
    </source>
</evidence>
<dbReference type="GO" id="GO:0004672">
    <property type="term" value="F:protein kinase activity"/>
    <property type="evidence" value="ECO:0007669"/>
    <property type="project" value="InterPro"/>
</dbReference>
<evidence type="ECO:0000313" key="5">
    <source>
        <dbReference type="EMBL" id="ONK55464.1"/>
    </source>
</evidence>
<sequence>MMSDVKQKVVVIQDASRSISSSAIKWAIEGLSLKPGDELTLLGVLHQVNTPSTFSFTGAGKFMGYKGRVDTSSILGANQKIIQDEVMKKEAEYQNGAEILEINKLYEMNQIAFHRKVVPASSPKVTAFEAAEKLEATWIILDRQMKKDKKYFLEKLSCGISRMKRNNCVELLRGPKLIQKNGENSYANQIKHVKNNEALPGQEANQGKTLIVHETLDDEDLFSLDISPSRFKSTYHNGSYDKKGIDSGQCSQFQEDEYVIIRKESENNDASGPIPNECKVEEQINNAQDCSECTNKHQRSDLKKEFSYADLHEATKGFSKHNFVSEGGFGAVYKGMLKDGQRIAVKQHKRASLQGEREFRSEVNVLSKATHKNVLGDFGLARTQQDSPHQLSKNKIVGTFGYLAPEYAEKGRVSTKSDVYSFGVILLELITGRTTTDKTLGEKSLVGWARPLLKEKKYPELIDERILDGHDVHELFWMVRIAERCLHSDPDKRPSMDKVEGALSCVMNGETLRGVGDFSPAQSSDSSFPRSNESDSEDERGLPEPANANEPPTRAYQTTESIPTAMEYFSSKLPSESRNLEELMSEKRRSYRREKPRSPILYDEMLD</sequence>
<reference evidence="6" key="1">
    <citation type="journal article" date="2017" name="Nat. Commun.">
        <title>The asparagus genome sheds light on the origin and evolution of a young Y chromosome.</title>
        <authorList>
            <person name="Harkess A."/>
            <person name="Zhou J."/>
            <person name="Xu C."/>
            <person name="Bowers J.E."/>
            <person name="Van der Hulst R."/>
            <person name="Ayyampalayam S."/>
            <person name="Mercati F."/>
            <person name="Riccardi P."/>
            <person name="McKain M.R."/>
            <person name="Kakrana A."/>
            <person name="Tang H."/>
            <person name="Ray J."/>
            <person name="Groenendijk J."/>
            <person name="Arikit S."/>
            <person name="Mathioni S.M."/>
            <person name="Nakano M."/>
            <person name="Shan H."/>
            <person name="Telgmann-Rauber A."/>
            <person name="Kanno A."/>
            <person name="Yue Z."/>
            <person name="Chen H."/>
            <person name="Li W."/>
            <person name="Chen Y."/>
            <person name="Xu X."/>
            <person name="Zhang Y."/>
            <person name="Luo S."/>
            <person name="Chen H."/>
            <person name="Gao J."/>
            <person name="Mao Z."/>
            <person name="Pires J.C."/>
            <person name="Luo M."/>
            <person name="Kudrna D."/>
            <person name="Wing R.A."/>
            <person name="Meyers B.C."/>
            <person name="Yi K."/>
            <person name="Kong H."/>
            <person name="Lavrijsen P."/>
            <person name="Sunseri F."/>
            <person name="Falavigna A."/>
            <person name="Ye Y."/>
            <person name="Leebens-Mack J.H."/>
            <person name="Chen G."/>
        </authorList>
    </citation>
    <scope>NUCLEOTIDE SEQUENCE [LARGE SCALE GENOMIC DNA]</scope>
    <source>
        <strain evidence="6">cv. DH0086</strain>
    </source>
</reference>
<dbReference type="InterPro" id="IPR011009">
    <property type="entry name" value="Kinase-like_dom_sf"/>
</dbReference>
<dbReference type="GO" id="GO:0005524">
    <property type="term" value="F:ATP binding"/>
    <property type="evidence" value="ECO:0007669"/>
    <property type="project" value="UniProtKB-KW"/>
</dbReference>
<feature type="compositionally biased region" description="Polar residues" evidence="3">
    <location>
        <begin position="520"/>
        <end position="531"/>
    </location>
</feature>
<keyword evidence="1" id="KW-0547">Nucleotide-binding</keyword>
<accession>A0A1R3L798</accession>
<protein>
    <recommendedName>
        <fullName evidence="4">Protein kinase domain-containing protein</fullName>
    </recommendedName>
</protein>
<keyword evidence="2" id="KW-0067">ATP-binding</keyword>
<dbReference type="SUPFAM" id="SSF56112">
    <property type="entry name" value="Protein kinase-like (PK-like)"/>
    <property type="match status" value="1"/>
</dbReference>
<name>A0A1R3L798_ASPOF</name>
<dbReference type="Proteomes" id="UP000243459">
    <property type="component" value="Unassembled WGS sequence"/>
</dbReference>
<dbReference type="Gramene" id="ONK55464">
    <property type="protein sequence ID" value="ONK55464"/>
    <property type="gene ID" value="A4U43_UnF2880"/>
</dbReference>
<dbReference type="OMA" id="GVVHQFN"/>
<feature type="domain" description="Protein kinase" evidence="4">
    <location>
        <begin position="175"/>
        <end position="503"/>
    </location>
</feature>
<dbReference type="Pfam" id="PF00069">
    <property type="entry name" value="Pkinase"/>
    <property type="match status" value="1"/>
</dbReference>
<dbReference type="AlphaFoldDB" id="A0A1R3L798"/>
<feature type="region of interest" description="Disordered" evidence="3">
    <location>
        <begin position="514"/>
        <end position="607"/>
    </location>
</feature>
<dbReference type="PROSITE" id="PS50011">
    <property type="entry name" value="PROTEIN_KINASE_DOM"/>
    <property type="match status" value="1"/>
</dbReference>
<feature type="compositionally biased region" description="Basic and acidic residues" evidence="3">
    <location>
        <begin position="578"/>
        <end position="588"/>
    </location>
</feature>
<dbReference type="Gene3D" id="1.10.510.10">
    <property type="entry name" value="Transferase(Phosphotransferase) domain 1"/>
    <property type="match status" value="2"/>
</dbReference>
<proteinExistence type="predicted"/>
<dbReference type="EMBL" id="KV863455">
    <property type="protein sequence ID" value="ONK55464.1"/>
    <property type="molecule type" value="Genomic_DNA"/>
</dbReference>
<dbReference type="PANTHER" id="PTHR47989">
    <property type="entry name" value="OS01G0750732 PROTEIN"/>
    <property type="match status" value="1"/>
</dbReference>
<keyword evidence="6" id="KW-1185">Reference proteome</keyword>
<evidence type="ECO:0000313" key="6">
    <source>
        <dbReference type="Proteomes" id="UP000243459"/>
    </source>
</evidence>
<evidence type="ECO:0000256" key="1">
    <source>
        <dbReference type="ARBA" id="ARBA00022741"/>
    </source>
</evidence>
<organism evidence="5 6">
    <name type="scientific">Asparagus officinalis</name>
    <name type="common">Garden asparagus</name>
    <dbReference type="NCBI Taxonomy" id="4686"/>
    <lineage>
        <taxon>Eukaryota</taxon>
        <taxon>Viridiplantae</taxon>
        <taxon>Streptophyta</taxon>
        <taxon>Embryophyta</taxon>
        <taxon>Tracheophyta</taxon>
        <taxon>Spermatophyta</taxon>
        <taxon>Magnoliopsida</taxon>
        <taxon>Liliopsida</taxon>
        <taxon>Asparagales</taxon>
        <taxon>Asparagaceae</taxon>
        <taxon>Asparagoideae</taxon>
        <taxon>Asparagus</taxon>
    </lineage>
</organism>